<dbReference type="STRING" id="797114.C475_09994"/>
<dbReference type="AlphaFoldDB" id="M0CTN6"/>
<dbReference type="GO" id="GO:0009055">
    <property type="term" value="F:electron transfer activity"/>
    <property type="evidence" value="ECO:0007669"/>
    <property type="project" value="InterPro"/>
</dbReference>
<evidence type="ECO:0000256" key="1">
    <source>
        <dbReference type="ARBA" id="ARBA00004370"/>
    </source>
</evidence>
<dbReference type="PROSITE" id="PS00196">
    <property type="entry name" value="COPPER_BLUE"/>
    <property type="match status" value="1"/>
</dbReference>
<dbReference type="Gene3D" id="2.60.40.420">
    <property type="entry name" value="Cupredoxins - blue copper proteins"/>
    <property type="match status" value="1"/>
</dbReference>
<evidence type="ECO:0000256" key="4">
    <source>
        <dbReference type="ARBA" id="ARBA00022982"/>
    </source>
</evidence>
<dbReference type="SUPFAM" id="SSF49503">
    <property type="entry name" value="Cupredoxins"/>
    <property type="match status" value="1"/>
</dbReference>
<dbReference type="InterPro" id="IPR028871">
    <property type="entry name" value="BlueCu_1_BS"/>
</dbReference>
<gene>
    <name evidence="11" type="ORF">C475_09994</name>
</gene>
<keyword evidence="9" id="KW-0812">Transmembrane</keyword>
<dbReference type="Pfam" id="PF00127">
    <property type="entry name" value="Copper-bind"/>
    <property type="match status" value="1"/>
</dbReference>
<dbReference type="PANTHER" id="PTHR34192:SF10">
    <property type="entry name" value="PLASTOCYANIN MAJOR ISOFORM, CHLOROPLASTIC-RELATED"/>
    <property type="match status" value="1"/>
</dbReference>
<keyword evidence="2" id="KW-0813">Transport</keyword>
<feature type="transmembrane region" description="Helical" evidence="9">
    <location>
        <begin position="189"/>
        <end position="209"/>
    </location>
</feature>
<feature type="binding site" evidence="7">
    <location>
        <position position="153"/>
    </location>
    <ligand>
        <name>Cu cation</name>
        <dbReference type="ChEBI" id="CHEBI:23378"/>
    </ligand>
</feature>
<dbReference type="GO" id="GO:0005507">
    <property type="term" value="F:copper ion binding"/>
    <property type="evidence" value="ECO:0007669"/>
    <property type="project" value="InterPro"/>
</dbReference>
<organism evidence="11 12">
    <name type="scientific">Halosimplex carlsbadense 2-9-1</name>
    <dbReference type="NCBI Taxonomy" id="797114"/>
    <lineage>
        <taxon>Archaea</taxon>
        <taxon>Methanobacteriati</taxon>
        <taxon>Methanobacteriota</taxon>
        <taxon>Stenosarchaea group</taxon>
        <taxon>Halobacteria</taxon>
        <taxon>Halobacteriales</taxon>
        <taxon>Haloarculaceae</taxon>
        <taxon>Halosimplex</taxon>
    </lineage>
</organism>
<feature type="region of interest" description="Disordered" evidence="8">
    <location>
        <begin position="28"/>
        <end position="55"/>
    </location>
</feature>
<dbReference type="OrthoDB" id="11088at2157"/>
<keyword evidence="12" id="KW-1185">Reference proteome</keyword>
<sequence length="222" mass="22550">MNRRDFLRTAGGAAGGASAVAAGAGTAAAQEHGGGGGGGSVQPVWPSYVSDANGPGYEDLRGQSEVTIEVGVGSSGFGYGPTTTWIDPGTTVIFEFVEPSHNVKPNSQPDGGGLAGTEGGEFATIPAGETYEATLETNGMYTYYCGPHEGQGMKGAIAVGGDVETEEVGGGGQTPLNPEHMGVPFHPHYVGISTIVMMVVSLLFTFFLLKYGESPNAKGGNN</sequence>
<keyword evidence="5 7" id="KW-0186">Copper</keyword>
<feature type="binding site" evidence="7">
    <location>
        <position position="145"/>
    </location>
    <ligand>
        <name>Cu cation</name>
        <dbReference type="ChEBI" id="CHEBI:23378"/>
    </ligand>
</feature>
<dbReference type="PANTHER" id="PTHR34192">
    <property type="entry name" value="PLASTOCYANIN MAJOR ISOFORM, CHLOROPLASTIC-RELATED"/>
    <property type="match status" value="1"/>
</dbReference>
<dbReference type="PRINTS" id="PR00157">
    <property type="entry name" value="PLASTOCYANIN"/>
</dbReference>
<keyword evidence="4" id="KW-0249">Electron transport</keyword>
<dbReference type="eggNOG" id="arCOG02921">
    <property type="taxonomic scope" value="Archaea"/>
</dbReference>
<evidence type="ECO:0000313" key="11">
    <source>
        <dbReference type="EMBL" id="ELZ25782.1"/>
    </source>
</evidence>
<dbReference type="InterPro" id="IPR008972">
    <property type="entry name" value="Cupredoxin"/>
</dbReference>
<feature type="domain" description="Blue (type 1) copper" evidence="10">
    <location>
        <begin position="67"/>
        <end position="159"/>
    </location>
</feature>
<dbReference type="PROSITE" id="PS51318">
    <property type="entry name" value="TAT"/>
    <property type="match status" value="1"/>
</dbReference>
<dbReference type="EMBL" id="AOIU01000023">
    <property type="protein sequence ID" value="ELZ25782.1"/>
    <property type="molecule type" value="Genomic_DNA"/>
</dbReference>
<keyword evidence="9" id="KW-1133">Transmembrane helix</keyword>
<reference evidence="11 12" key="1">
    <citation type="journal article" date="2014" name="PLoS Genet.">
        <title>Phylogenetically driven sequencing of extremely halophilic archaea reveals strategies for static and dynamic osmo-response.</title>
        <authorList>
            <person name="Becker E.A."/>
            <person name="Seitzer P.M."/>
            <person name="Tritt A."/>
            <person name="Larsen D."/>
            <person name="Krusor M."/>
            <person name="Yao A.I."/>
            <person name="Wu D."/>
            <person name="Madern D."/>
            <person name="Eisen J.A."/>
            <person name="Darling A.E."/>
            <person name="Facciotti M.T."/>
        </authorList>
    </citation>
    <scope>NUCLEOTIDE SEQUENCE [LARGE SCALE GENOMIC DNA]</scope>
    <source>
        <strain evidence="11 12">2-9-1</strain>
    </source>
</reference>
<accession>M0CTN6</accession>
<dbReference type="GO" id="GO:0016020">
    <property type="term" value="C:membrane"/>
    <property type="evidence" value="ECO:0007669"/>
    <property type="project" value="UniProtKB-SubCell"/>
</dbReference>
<evidence type="ECO:0000256" key="2">
    <source>
        <dbReference type="ARBA" id="ARBA00022448"/>
    </source>
</evidence>
<comment type="subcellular location">
    <subcellularLocation>
        <location evidence="1">Membrane</location>
    </subcellularLocation>
</comment>
<feature type="compositionally biased region" description="Gly residues" evidence="8">
    <location>
        <begin position="110"/>
        <end position="119"/>
    </location>
</feature>
<feature type="region of interest" description="Disordered" evidence="8">
    <location>
        <begin position="102"/>
        <end position="122"/>
    </location>
</feature>
<evidence type="ECO:0000259" key="10">
    <source>
        <dbReference type="Pfam" id="PF00127"/>
    </source>
</evidence>
<keyword evidence="6 9" id="KW-0472">Membrane</keyword>
<evidence type="ECO:0000256" key="8">
    <source>
        <dbReference type="SAM" id="MobiDB-lite"/>
    </source>
</evidence>
<dbReference type="Proteomes" id="UP000011626">
    <property type="component" value="Unassembled WGS sequence"/>
</dbReference>
<evidence type="ECO:0000256" key="3">
    <source>
        <dbReference type="ARBA" id="ARBA00022723"/>
    </source>
</evidence>
<evidence type="ECO:0000256" key="9">
    <source>
        <dbReference type="SAM" id="Phobius"/>
    </source>
</evidence>
<proteinExistence type="predicted"/>
<dbReference type="InterPro" id="IPR002387">
    <property type="entry name" value="Plastocyanin"/>
</dbReference>
<evidence type="ECO:0000256" key="5">
    <source>
        <dbReference type="ARBA" id="ARBA00023008"/>
    </source>
</evidence>
<comment type="caution">
    <text evidence="11">The sequence shown here is derived from an EMBL/GenBank/DDBJ whole genome shotgun (WGS) entry which is preliminary data.</text>
</comment>
<feature type="binding site" evidence="7">
    <location>
        <position position="148"/>
    </location>
    <ligand>
        <name>Cu cation</name>
        <dbReference type="ChEBI" id="CHEBI:23378"/>
    </ligand>
</feature>
<dbReference type="RefSeq" id="WP_006883674.1">
    <property type="nucleotide sequence ID" value="NZ_AOIU01000023.1"/>
</dbReference>
<evidence type="ECO:0000256" key="7">
    <source>
        <dbReference type="PIRSR" id="PIRSR602387-1"/>
    </source>
</evidence>
<name>M0CTN6_9EURY</name>
<dbReference type="InterPro" id="IPR006311">
    <property type="entry name" value="TAT_signal"/>
</dbReference>
<comment type="cofactor">
    <cofactor evidence="7">
        <name>Cu(2+)</name>
        <dbReference type="ChEBI" id="CHEBI:29036"/>
    </cofactor>
    <text evidence="7">The crystal structure with reduced Cu(1+) has also been determined.</text>
</comment>
<evidence type="ECO:0000313" key="12">
    <source>
        <dbReference type="Proteomes" id="UP000011626"/>
    </source>
</evidence>
<keyword evidence="3 7" id="KW-0479">Metal-binding</keyword>
<protein>
    <submittedName>
        <fullName evidence="11">Halocyanin domain protein</fullName>
    </submittedName>
</protein>
<evidence type="ECO:0000256" key="6">
    <source>
        <dbReference type="ARBA" id="ARBA00023136"/>
    </source>
</evidence>
<feature type="binding site" evidence="7">
    <location>
        <position position="101"/>
    </location>
    <ligand>
        <name>Cu cation</name>
        <dbReference type="ChEBI" id="CHEBI:23378"/>
    </ligand>
</feature>
<dbReference type="InterPro" id="IPR000923">
    <property type="entry name" value="BlueCu_1"/>
</dbReference>